<sequence length="184" mass="21285">MSVCSVPPGGGGGFEIENTIKGKPQEEKIKIFDNVDTYLSQARNHWCVFRPWSVSSFLASTKYNRKNWCFYPRIFCIKSADSGPIYLVAHNSQVVYIQIYHIYVYFTNSLGSISMYKNSIAGTPTTTHPFSTLFKLPDQLYKTLYIVYYTGFIVYKHYADHNGVWMLHKLHTDAVRIYRSIFVC</sequence>
<accession>A0A1R1PVL9</accession>
<reference evidence="2" key="1">
    <citation type="submission" date="2017-01" db="EMBL/GenBank/DDBJ databases">
        <authorList>
            <person name="Wang Y."/>
            <person name="White M."/>
            <person name="Kvist S."/>
            <person name="Moncalvo J.-M."/>
        </authorList>
    </citation>
    <scope>NUCLEOTIDE SEQUENCE [LARGE SCALE GENOMIC DNA]</scope>
    <source>
        <strain evidence="2">COL-18-3</strain>
    </source>
</reference>
<proteinExistence type="predicted"/>
<dbReference type="Proteomes" id="UP000188320">
    <property type="component" value="Unassembled WGS sequence"/>
</dbReference>
<organism evidence="1 2">
    <name type="scientific">Zancudomyces culisetae</name>
    <name type="common">Gut fungus</name>
    <name type="synonym">Smittium culisetae</name>
    <dbReference type="NCBI Taxonomy" id="1213189"/>
    <lineage>
        <taxon>Eukaryota</taxon>
        <taxon>Fungi</taxon>
        <taxon>Fungi incertae sedis</taxon>
        <taxon>Zoopagomycota</taxon>
        <taxon>Kickxellomycotina</taxon>
        <taxon>Harpellomycetes</taxon>
        <taxon>Harpellales</taxon>
        <taxon>Legeriomycetaceae</taxon>
        <taxon>Zancudomyces</taxon>
    </lineage>
</organism>
<evidence type="ECO:0000313" key="1">
    <source>
        <dbReference type="EMBL" id="OMH84969.1"/>
    </source>
</evidence>
<gene>
    <name evidence="1" type="ORF">AX774_g1501</name>
</gene>
<keyword evidence="2" id="KW-1185">Reference proteome</keyword>
<dbReference type="EMBL" id="LSSK01000125">
    <property type="protein sequence ID" value="OMH84969.1"/>
    <property type="molecule type" value="Genomic_DNA"/>
</dbReference>
<protein>
    <submittedName>
        <fullName evidence="1">Uncharacterized protein</fullName>
    </submittedName>
</protein>
<evidence type="ECO:0000313" key="2">
    <source>
        <dbReference type="Proteomes" id="UP000188320"/>
    </source>
</evidence>
<dbReference type="AlphaFoldDB" id="A0A1R1PVL9"/>
<name>A0A1R1PVL9_ZANCU</name>
<comment type="caution">
    <text evidence="1">The sequence shown here is derived from an EMBL/GenBank/DDBJ whole genome shotgun (WGS) entry which is preliminary data.</text>
</comment>